<comment type="caution">
    <text evidence="5">The sequence shown here is derived from an EMBL/GenBank/DDBJ whole genome shotgun (WGS) entry which is preliminary data.</text>
</comment>
<keyword evidence="6" id="KW-1185">Reference proteome</keyword>
<feature type="region of interest" description="Disordered" evidence="3">
    <location>
        <begin position="1"/>
        <end position="24"/>
    </location>
</feature>
<dbReference type="InterPro" id="IPR013819">
    <property type="entry name" value="LipOase_C"/>
</dbReference>
<dbReference type="Proteomes" id="UP001203423">
    <property type="component" value="Unassembled WGS sequence"/>
</dbReference>
<organism evidence="5 6">
    <name type="scientific">Shewanella surugensis</name>
    <dbReference type="NCBI Taxonomy" id="212020"/>
    <lineage>
        <taxon>Bacteria</taxon>
        <taxon>Pseudomonadati</taxon>
        <taxon>Pseudomonadota</taxon>
        <taxon>Gammaproteobacteria</taxon>
        <taxon>Alteromonadales</taxon>
        <taxon>Shewanellaceae</taxon>
        <taxon>Shewanella</taxon>
    </lineage>
</organism>
<accession>A0ABT0LJ50</accession>
<dbReference type="PANTHER" id="PTHR11771">
    <property type="entry name" value="LIPOXYGENASE"/>
    <property type="match status" value="1"/>
</dbReference>
<dbReference type="InterPro" id="IPR000907">
    <property type="entry name" value="LipOase"/>
</dbReference>
<keyword evidence="2" id="KW-0560">Oxidoreductase</keyword>
<feature type="domain" description="Lipoxygenase" evidence="4">
    <location>
        <begin position="13"/>
        <end position="580"/>
    </location>
</feature>
<proteinExistence type="predicted"/>
<evidence type="ECO:0000256" key="1">
    <source>
        <dbReference type="ARBA" id="ARBA00022723"/>
    </source>
</evidence>
<dbReference type="SUPFAM" id="SSF48484">
    <property type="entry name" value="Lipoxigenase"/>
    <property type="match status" value="1"/>
</dbReference>
<evidence type="ECO:0000256" key="2">
    <source>
        <dbReference type="ARBA" id="ARBA00023002"/>
    </source>
</evidence>
<dbReference type="RefSeq" id="WP_248942927.1">
    <property type="nucleotide sequence ID" value="NZ_JAKIKS010000166.1"/>
</dbReference>
<keyword evidence="1" id="KW-0479">Metal-binding</keyword>
<gene>
    <name evidence="5" type="ORF">L2764_24175</name>
</gene>
<evidence type="ECO:0000313" key="5">
    <source>
        <dbReference type="EMBL" id="MCL1127485.1"/>
    </source>
</evidence>
<feature type="compositionally biased region" description="Polar residues" evidence="3">
    <location>
        <begin position="1"/>
        <end position="21"/>
    </location>
</feature>
<evidence type="ECO:0000256" key="3">
    <source>
        <dbReference type="SAM" id="MobiDB-lite"/>
    </source>
</evidence>
<dbReference type="InterPro" id="IPR036226">
    <property type="entry name" value="LipOase_C_sf"/>
</dbReference>
<reference evidence="5 6" key="1">
    <citation type="submission" date="2022-01" db="EMBL/GenBank/DDBJ databases">
        <title>Whole genome-based taxonomy of the Shewanellaceae.</title>
        <authorList>
            <person name="Martin-Rodriguez A.J."/>
        </authorList>
    </citation>
    <scope>NUCLEOTIDE SEQUENCE [LARGE SCALE GENOMIC DNA]</scope>
    <source>
        <strain evidence="5 6">DSM 17177</strain>
    </source>
</reference>
<dbReference type="Pfam" id="PF00305">
    <property type="entry name" value="Lipoxygenase"/>
    <property type="match status" value="1"/>
</dbReference>
<sequence>MMSINLPQGSVQPSLPQNDTPAEQVARSKALGLAQEKYILSTDNSLGLPLLKTPLPPEEAFDERYKAGRGVATLPMVTNSAKVTPQLTDPYGPFPGLADYESMYIDIEQPRVTPNWLTDESFGEQRLSGVNPVMLERVTDKNSFPGKLDLTQLNVVIDSSINIDQLILDKRLYIVDFTPYLDGVQEGSVPTPDGPIQKYLPKPIGLFYWNKEGAKASDSGLKAGRLLPLAIQVDIDGGQVKTFSPQSPELLWTIAKICFSIADSNVHEMSTHLGRAHFAQESFGAVTPMHLAPQHPLNILLKPHLRFLVVNNQAGVELLIPPSGPVDQLLAATLEGSLGISVAAAESWSVAETFPESIRARGLESKESLPHYPYRDDANLIWEAVVSYVKEYVNVYYKTEQDITGDYELQAWANKLADTGPEGGHIKGMPSQIDTIEQLSKFLAVIIFQNSAGHSSINFTQYPYIGFSPNMPLAGYSDYRKFLAEEGSTEKEQLDFMLNFLPPQALAQGQIEITFGLSIYHYDSLGDYARELSDPLAKHALYRFSQSLSNIEQRIEKRNRLRSVPYKYLLPSEVLNSASI</sequence>
<dbReference type="PRINTS" id="PR00087">
    <property type="entry name" value="LIPOXYGENASE"/>
</dbReference>
<evidence type="ECO:0000259" key="4">
    <source>
        <dbReference type="PROSITE" id="PS51393"/>
    </source>
</evidence>
<dbReference type="PROSITE" id="PS51393">
    <property type="entry name" value="LIPOXYGENASE_3"/>
    <property type="match status" value="1"/>
</dbReference>
<evidence type="ECO:0000313" key="6">
    <source>
        <dbReference type="Proteomes" id="UP001203423"/>
    </source>
</evidence>
<name>A0ABT0LJ50_9GAMM</name>
<protein>
    <recommendedName>
        <fullName evidence="4">Lipoxygenase domain-containing protein</fullName>
    </recommendedName>
</protein>
<dbReference type="Gene3D" id="1.20.245.10">
    <property type="entry name" value="Lipoxygenase-1, Domain 5"/>
    <property type="match status" value="1"/>
</dbReference>
<dbReference type="Gene3D" id="3.10.450.60">
    <property type="match status" value="1"/>
</dbReference>
<dbReference type="EMBL" id="JAKIKS010000166">
    <property type="protein sequence ID" value="MCL1127485.1"/>
    <property type="molecule type" value="Genomic_DNA"/>
</dbReference>